<dbReference type="InterPro" id="IPR016047">
    <property type="entry name" value="M23ase_b-sheet_dom"/>
</dbReference>
<dbReference type="GO" id="GO:0004222">
    <property type="term" value="F:metalloendopeptidase activity"/>
    <property type="evidence" value="ECO:0007669"/>
    <property type="project" value="TreeGrafter"/>
</dbReference>
<keyword evidence="4" id="KW-1185">Reference proteome</keyword>
<sequence length="212" mass="23665">MIPIPVNKLFKGMAYRIDSWFGPRNTGLAYASKFHKGLDINFGGGRADYGAPVLGTHDGVASVKDNLKGNEGRMVTLTSPDGKFRTKYLHLSSINVEDGQKITEMTQVGEIGGSRIGKEFGGQVHLHYQIERLNEESGKFEPYNPTEGKDRKESNVVDPQSWIQKKEDTFQMSQLSTMDADATRVELNQFFDSLKNMKTGIYKVVNGKIILN</sequence>
<dbReference type="STRING" id="504472.Slin_5277"/>
<dbReference type="PANTHER" id="PTHR21666">
    <property type="entry name" value="PEPTIDASE-RELATED"/>
    <property type="match status" value="1"/>
</dbReference>
<accession>D2QE31</accession>
<dbReference type="Gene3D" id="2.70.70.10">
    <property type="entry name" value="Glucose Permease (Domain IIA)"/>
    <property type="match status" value="1"/>
</dbReference>
<evidence type="ECO:0000313" key="3">
    <source>
        <dbReference type="EMBL" id="ADB41247.1"/>
    </source>
</evidence>
<evidence type="ECO:0000259" key="2">
    <source>
        <dbReference type="Pfam" id="PF01551"/>
    </source>
</evidence>
<name>D2QE31_SPILD</name>
<gene>
    <name evidence="3" type="ordered locus">Slin_5277</name>
</gene>
<dbReference type="SUPFAM" id="SSF51261">
    <property type="entry name" value="Duplicated hybrid motif"/>
    <property type="match status" value="1"/>
</dbReference>
<organism evidence="3 4">
    <name type="scientific">Spirosoma linguale (strain ATCC 33905 / DSM 74 / LMG 10896 / Claus 1)</name>
    <dbReference type="NCBI Taxonomy" id="504472"/>
    <lineage>
        <taxon>Bacteria</taxon>
        <taxon>Pseudomonadati</taxon>
        <taxon>Bacteroidota</taxon>
        <taxon>Cytophagia</taxon>
        <taxon>Cytophagales</taxon>
        <taxon>Cytophagaceae</taxon>
        <taxon>Spirosoma</taxon>
    </lineage>
</organism>
<dbReference type="EMBL" id="CP001769">
    <property type="protein sequence ID" value="ADB41247.1"/>
    <property type="molecule type" value="Genomic_DNA"/>
</dbReference>
<dbReference type="eggNOG" id="COG0739">
    <property type="taxonomic scope" value="Bacteria"/>
</dbReference>
<reference evidence="3 4" key="1">
    <citation type="journal article" date="2010" name="Stand. Genomic Sci.">
        <title>Complete genome sequence of Spirosoma linguale type strain (1).</title>
        <authorList>
            <person name="Lail K."/>
            <person name="Sikorski J."/>
            <person name="Saunders E."/>
            <person name="Lapidus A."/>
            <person name="Glavina Del Rio T."/>
            <person name="Copeland A."/>
            <person name="Tice H."/>
            <person name="Cheng J.-F."/>
            <person name="Lucas S."/>
            <person name="Nolan M."/>
            <person name="Bruce D."/>
            <person name="Goodwin L."/>
            <person name="Pitluck S."/>
            <person name="Ivanova N."/>
            <person name="Mavromatis K."/>
            <person name="Ovchinnikova G."/>
            <person name="Pati A."/>
            <person name="Chen A."/>
            <person name="Palaniappan K."/>
            <person name="Land M."/>
            <person name="Hauser L."/>
            <person name="Chang Y.-J."/>
            <person name="Jeffries C.D."/>
            <person name="Chain P."/>
            <person name="Brettin T."/>
            <person name="Detter J.C."/>
            <person name="Schuetze A."/>
            <person name="Rohde M."/>
            <person name="Tindall B.J."/>
            <person name="Goeker M."/>
            <person name="Bristow J."/>
            <person name="Eisen J.A."/>
            <person name="Markowitz V."/>
            <person name="Hugenholtz P."/>
            <person name="Kyrpides N.C."/>
            <person name="Klenk H.-P."/>
            <person name="Chen F."/>
        </authorList>
    </citation>
    <scope>NUCLEOTIDE SEQUENCE [LARGE SCALE GENOMIC DNA]</scope>
    <source>
        <strain evidence="4">ATCC 33905 / DSM 74 / LMG 10896 / Claus 1</strain>
    </source>
</reference>
<dbReference type="HOGENOM" id="CLU_1299099_0_0_10"/>
<proteinExistence type="predicted"/>
<dbReference type="AlphaFoldDB" id="D2QE31"/>
<evidence type="ECO:0000256" key="1">
    <source>
        <dbReference type="SAM" id="MobiDB-lite"/>
    </source>
</evidence>
<protein>
    <submittedName>
        <fullName evidence="3">Peptidase M23</fullName>
    </submittedName>
</protein>
<evidence type="ECO:0000313" key="4">
    <source>
        <dbReference type="Proteomes" id="UP000002028"/>
    </source>
</evidence>
<dbReference type="PANTHER" id="PTHR21666:SF270">
    <property type="entry name" value="MUREIN HYDROLASE ACTIVATOR ENVC"/>
    <property type="match status" value="1"/>
</dbReference>
<dbReference type="KEGG" id="sli:Slin_5277"/>
<dbReference type="InterPro" id="IPR011055">
    <property type="entry name" value="Dup_hybrid_motif"/>
</dbReference>
<feature type="region of interest" description="Disordered" evidence="1">
    <location>
        <begin position="138"/>
        <end position="158"/>
    </location>
</feature>
<feature type="domain" description="M23ase beta-sheet core" evidence="2">
    <location>
        <begin position="34"/>
        <end position="133"/>
    </location>
</feature>
<dbReference type="InterPro" id="IPR050570">
    <property type="entry name" value="Cell_wall_metabolism_enzyme"/>
</dbReference>
<dbReference type="Proteomes" id="UP000002028">
    <property type="component" value="Chromosome"/>
</dbReference>
<dbReference type="Pfam" id="PF01551">
    <property type="entry name" value="Peptidase_M23"/>
    <property type="match status" value="1"/>
</dbReference>
<dbReference type="CDD" id="cd12797">
    <property type="entry name" value="M23_peptidase"/>
    <property type="match status" value="1"/>
</dbReference>